<evidence type="ECO:0000313" key="1">
    <source>
        <dbReference type="EMBL" id="MBK7415203.1"/>
    </source>
</evidence>
<evidence type="ECO:0000313" key="2">
    <source>
        <dbReference type="Proteomes" id="UP000739411"/>
    </source>
</evidence>
<comment type="caution">
    <text evidence="1">The sequence shown here is derived from an EMBL/GenBank/DDBJ whole genome shotgun (WGS) entry which is preliminary data.</text>
</comment>
<accession>A0A935MQT1</accession>
<organism evidence="1 2">
    <name type="scientific">Candidatus Dechloromonas phosphorivorans</name>
    <dbReference type="NCBI Taxonomy" id="2899244"/>
    <lineage>
        <taxon>Bacteria</taxon>
        <taxon>Pseudomonadati</taxon>
        <taxon>Pseudomonadota</taxon>
        <taxon>Betaproteobacteria</taxon>
        <taxon>Rhodocyclales</taxon>
        <taxon>Azonexaceae</taxon>
        <taxon>Dechloromonas</taxon>
    </lineage>
</organism>
<dbReference type="EMBL" id="JADJMS010000017">
    <property type="protein sequence ID" value="MBK7415203.1"/>
    <property type="molecule type" value="Genomic_DNA"/>
</dbReference>
<reference evidence="1 2" key="1">
    <citation type="submission" date="2020-10" db="EMBL/GenBank/DDBJ databases">
        <title>Connecting structure to function with the recovery of over 1000 high-quality activated sludge metagenome-assembled genomes encoding full-length rRNA genes using long-read sequencing.</title>
        <authorList>
            <person name="Singleton C.M."/>
            <person name="Petriglieri F."/>
            <person name="Kristensen J.M."/>
            <person name="Kirkegaard R.H."/>
            <person name="Michaelsen T.Y."/>
            <person name="Andersen M.H."/>
            <person name="Karst S.M."/>
            <person name="Dueholm M.S."/>
            <person name="Nielsen P.H."/>
            <person name="Albertsen M."/>
        </authorList>
    </citation>
    <scope>NUCLEOTIDE SEQUENCE [LARGE SCALE GENOMIC DNA]</scope>
    <source>
        <strain evidence="1">EsbW_18-Q3-R4-48_BATAC.463</strain>
    </source>
</reference>
<dbReference type="Proteomes" id="UP000739411">
    <property type="component" value="Unassembled WGS sequence"/>
</dbReference>
<dbReference type="AlphaFoldDB" id="A0A935MQT1"/>
<name>A0A935MQT1_9RHOO</name>
<protein>
    <recommendedName>
        <fullName evidence="3">Chalcone isomerase domain-containing protein</fullName>
    </recommendedName>
</protein>
<evidence type="ECO:0008006" key="3">
    <source>
        <dbReference type="Google" id="ProtNLM"/>
    </source>
</evidence>
<sequence>MGKRRQIFPDVKPEDRIVGVHLAEGARFFHNDRFIGGVDDPAFARAFFAIWLDARTSAPELRSLLLKRPT</sequence>
<gene>
    <name evidence="1" type="ORF">IPJ38_08955</name>
</gene>
<proteinExistence type="predicted"/>